<keyword evidence="3" id="KW-0378">Hydrolase</keyword>
<organism evidence="3 4">
    <name type="scientific">Catalinimonas alkaloidigena</name>
    <dbReference type="NCBI Taxonomy" id="1075417"/>
    <lineage>
        <taxon>Bacteria</taxon>
        <taxon>Pseudomonadati</taxon>
        <taxon>Bacteroidota</taxon>
        <taxon>Cytophagia</taxon>
        <taxon>Cytophagales</taxon>
        <taxon>Catalimonadaceae</taxon>
        <taxon>Catalinimonas</taxon>
    </lineage>
</organism>
<dbReference type="GO" id="GO:0016020">
    <property type="term" value="C:membrane"/>
    <property type="evidence" value="ECO:0007669"/>
    <property type="project" value="GOC"/>
</dbReference>
<evidence type="ECO:0000313" key="3">
    <source>
        <dbReference type="EMBL" id="SDM33796.1"/>
    </source>
</evidence>
<dbReference type="InterPro" id="IPR036691">
    <property type="entry name" value="Endo/exonu/phosph_ase_sf"/>
</dbReference>
<dbReference type="PANTHER" id="PTHR14859">
    <property type="entry name" value="CALCOFLUOR WHITE HYPERSENSITIVE PROTEIN PRECURSOR"/>
    <property type="match status" value="1"/>
</dbReference>
<dbReference type="OrthoDB" id="5447300at2"/>
<keyword evidence="3" id="KW-0255">Endonuclease</keyword>
<gene>
    <name evidence="3" type="ORF">SAMN05421823_112133</name>
</gene>
<accession>A0A1G9SE77</accession>
<feature type="domain" description="Endonuclease/exonuclease/phosphatase" evidence="2">
    <location>
        <begin position="50"/>
        <end position="272"/>
    </location>
</feature>
<dbReference type="GO" id="GO:0006506">
    <property type="term" value="P:GPI anchor biosynthetic process"/>
    <property type="evidence" value="ECO:0007669"/>
    <property type="project" value="TreeGrafter"/>
</dbReference>
<dbReference type="EMBL" id="FNFO01000012">
    <property type="protein sequence ID" value="SDM33796.1"/>
    <property type="molecule type" value="Genomic_DNA"/>
</dbReference>
<dbReference type="Proteomes" id="UP000198510">
    <property type="component" value="Unassembled WGS sequence"/>
</dbReference>
<dbReference type="RefSeq" id="WP_089687210.1">
    <property type="nucleotide sequence ID" value="NZ_FNFO01000012.1"/>
</dbReference>
<dbReference type="AlphaFoldDB" id="A0A1G9SE77"/>
<evidence type="ECO:0000256" key="1">
    <source>
        <dbReference type="SAM" id="SignalP"/>
    </source>
</evidence>
<dbReference type="SUPFAM" id="SSF56219">
    <property type="entry name" value="DNase I-like"/>
    <property type="match status" value="1"/>
</dbReference>
<dbReference type="PANTHER" id="PTHR14859:SF15">
    <property type="entry name" value="ENDONUCLEASE_EXONUCLEASE_PHOSPHATASE DOMAIN-CONTAINING PROTEIN"/>
    <property type="match status" value="1"/>
</dbReference>
<dbReference type="GO" id="GO:0004527">
    <property type="term" value="F:exonuclease activity"/>
    <property type="evidence" value="ECO:0007669"/>
    <property type="project" value="UniProtKB-KW"/>
</dbReference>
<dbReference type="GO" id="GO:0004519">
    <property type="term" value="F:endonuclease activity"/>
    <property type="evidence" value="ECO:0007669"/>
    <property type="project" value="UniProtKB-KW"/>
</dbReference>
<evidence type="ECO:0000259" key="2">
    <source>
        <dbReference type="Pfam" id="PF03372"/>
    </source>
</evidence>
<dbReference type="InterPro" id="IPR051916">
    <property type="entry name" value="GPI-anchor_lipid_remodeler"/>
</dbReference>
<name>A0A1G9SE77_9BACT</name>
<feature type="signal peptide" evidence="1">
    <location>
        <begin position="1"/>
        <end position="28"/>
    </location>
</feature>
<protein>
    <submittedName>
        <fullName evidence="3">Metal-dependent hydrolase, endonuclease/exonuclease/phosphatase family</fullName>
    </submittedName>
</protein>
<sequence>MRYRFFCSVLTGAALGGIVLGAASCTSASDAQATSADTAAVAGGATLRVMTYNIHHANPPGQPDQIDVEGIADVIRRQRPDLVALQEVDVRTARAGQVDEAERLAAALDMHVYFGKAMDYDGGGYGVALLSRFPLSETQVMPLPAQPAPPSEPRVLATARVQLPNGRAIRFASTHLDAGRDSTNRQLQIDAIVQRTAADSLPWLIGGDFNATPHSGVIRTLDAAFTRTCHDCAPTIPIDRPEKAIDFLAFRGEPPFRVVDHQVINHEAASDHLPVVAELTY</sequence>
<feature type="chain" id="PRO_5011684362" evidence="1">
    <location>
        <begin position="29"/>
        <end position="281"/>
    </location>
</feature>
<dbReference type="Gene3D" id="3.60.10.10">
    <property type="entry name" value="Endonuclease/exonuclease/phosphatase"/>
    <property type="match status" value="1"/>
</dbReference>
<keyword evidence="3" id="KW-0269">Exonuclease</keyword>
<keyword evidence="1" id="KW-0732">Signal</keyword>
<keyword evidence="4" id="KW-1185">Reference proteome</keyword>
<dbReference type="PROSITE" id="PS51257">
    <property type="entry name" value="PROKAR_LIPOPROTEIN"/>
    <property type="match status" value="1"/>
</dbReference>
<proteinExistence type="predicted"/>
<dbReference type="InterPro" id="IPR005135">
    <property type="entry name" value="Endo/exonuclease/phosphatase"/>
</dbReference>
<keyword evidence="3" id="KW-0540">Nuclease</keyword>
<dbReference type="Pfam" id="PF03372">
    <property type="entry name" value="Exo_endo_phos"/>
    <property type="match status" value="1"/>
</dbReference>
<evidence type="ECO:0000313" key="4">
    <source>
        <dbReference type="Proteomes" id="UP000198510"/>
    </source>
</evidence>
<reference evidence="3 4" key="1">
    <citation type="submission" date="2016-10" db="EMBL/GenBank/DDBJ databases">
        <authorList>
            <person name="de Groot N.N."/>
        </authorList>
    </citation>
    <scope>NUCLEOTIDE SEQUENCE [LARGE SCALE GENOMIC DNA]</scope>
    <source>
        <strain evidence="3 4">DSM 25186</strain>
    </source>
</reference>
<dbReference type="STRING" id="1075417.SAMN05421823_112133"/>